<dbReference type="GO" id="GO:0043022">
    <property type="term" value="F:ribosome binding"/>
    <property type="evidence" value="ECO:0007669"/>
    <property type="project" value="InterPro"/>
</dbReference>
<feature type="region of interest" description="Disordered" evidence="1">
    <location>
        <begin position="346"/>
        <end position="420"/>
    </location>
</feature>
<accession>K8F509</accession>
<dbReference type="Gene3D" id="1.10.287.110">
    <property type="entry name" value="DnaJ domain"/>
    <property type="match status" value="1"/>
</dbReference>
<dbReference type="InterPro" id="IPR036869">
    <property type="entry name" value="J_dom_sf"/>
</dbReference>
<dbReference type="PANTHER" id="PTHR43999:SF1">
    <property type="entry name" value="DNAJ HOMOLOG SUBFAMILY C MEMBER 2"/>
    <property type="match status" value="1"/>
</dbReference>
<dbReference type="SUPFAM" id="SSF46565">
    <property type="entry name" value="Chaperone J-domain"/>
    <property type="match status" value="1"/>
</dbReference>
<evidence type="ECO:0000256" key="1">
    <source>
        <dbReference type="SAM" id="MobiDB-lite"/>
    </source>
</evidence>
<dbReference type="OrthoDB" id="1690618at2759"/>
<dbReference type="Pfam" id="PF21884">
    <property type="entry name" value="ZUO1-like_ZHD"/>
    <property type="match status" value="1"/>
</dbReference>
<feature type="compositionally biased region" description="Basic and acidic residues" evidence="1">
    <location>
        <begin position="312"/>
        <end position="326"/>
    </location>
</feature>
<dbReference type="STRING" id="41875.K8F509"/>
<evidence type="ECO:0000259" key="2">
    <source>
        <dbReference type="PROSITE" id="PS50076"/>
    </source>
</evidence>
<dbReference type="CDD" id="cd06257">
    <property type="entry name" value="DnaJ"/>
    <property type="match status" value="1"/>
</dbReference>
<keyword evidence="4" id="KW-1185">Reference proteome</keyword>
<dbReference type="PROSITE" id="PS00636">
    <property type="entry name" value="DNAJ_1"/>
    <property type="match status" value="1"/>
</dbReference>
<dbReference type="AlphaFoldDB" id="K8F509"/>
<organism evidence="3 4">
    <name type="scientific">Bathycoccus prasinos</name>
    <dbReference type="NCBI Taxonomy" id="41875"/>
    <lineage>
        <taxon>Eukaryota</taxon>
        <taxon>Viridiplantae</taxon>
        <taxon>Chlorophyta</taxon>
        <taxon>Mamiellophyceae</taxon>
        <taxon>Mamiellales</taxon>
        <taxon>Bathycoccaceae</taxon>
        <taxon>Bathycoccus</taxon>
    </lineage>
</organism>
<feature type="compositionally biased region" description="Basic and acidic residues" evidence="1">
    <location>
        <begin position="406"/>
        <end position="415"/>
    </location>
</feature>
<dbReference type="PROSITE" id="PS50076">
    <property type="entry name" value="DNAJ_2"/>
    <property type="match status" value="1"/>
</dbReference>
<dbReference type="GO" id="GO:0006450">
    <property type="term" value="P:regulation of translational fidelity"/>
    <property type="evidence" value="ECO:0007669"/>
    <property type="project" value="InterPro"/>
</dbReference>
<sequence length="475" mass="53161">MNLIQQLQKKPKPTLSHIESFEDFTAIIDGEGQDYINLRLEYDQTKVPSGGSEVTGATAQMFIRASNTKEAAGRHFHAKARQSLGLEPTDEKYLRAAKLAGRGRDSLSSFQNDDDEEEEEEEEEETVEDLMKSAAFQKKKTIKKGSKEYPDHYGAIGLAVERYLATTEQIKENFQEYSMKLHPDKCGIAGADEEGKEAIEQRYKAVAIAYEVLSDDKRRREYDSVDAPKHDLPTSVKAGKTWFTTFIPAFQKLERWSEVKGGHVICEDEDAPYEDVKKMYVSWTKFKSWREFPHDQENDLESANDRYHKRQMQKENETKRKEKKKEESVKLRAFFEAAENLDPRVIKEKERKAAEREAKKAEKSGSGGKGGGSKAENEAAAAEAKAAAEAAAADAKAAAAAAKKKKEAEKKEMQKTRKAMRAIRDEAEGAPEEFDLDQLMLKLDISGIKVLLDECSGKSAAESGAILKAAVEKGA</sequence>
<feature type="region of interest" description="Disordered" evidence="1">
    <location>
        <begin position="104"/>
        <end position="125"/>
    </location>
</feature>
<dbReference type="eggNOG" id="KOG0724">
    <property type="taxonomic scope" value="Eukaryota"/>
</dbReference>
<feature type="compositionally biased region" description="Low complexity" evidence="1">
    <location>
        <begin position="378"/>
        <end position="401"/>
    </location>
</feature>
<feature type="region of interest" description="Disordered" evidence="1">
    <location>
        <begin position="300"/>
        <end position="326"/>
    </location>
</feature>
<dbReference type="GO" id="GO:0005829">
    <property type="term" value="C:cytosol"/>
    <property type="evidence" value="ECO:0007669"/>
    <property type="project" value="TreeGrafter"/>
</dbReference>
<feature type="domain" description="J" evidence="2">
    <location>
        <begin position="151"/>
        <end position="226"/>
    </location>
</feature>
<dbReference type="Pfam" id="PF00226">
    <property type="entry name" value="DnaJ"/>
    <property type="match status" value="1"/>
</dbReference>
<proteinExistence type="predicted"/>
<dbReference type="GeneID" id="19015710"/>
<dbReference type="GO" id="GO:0030544">
    <property type="term" value="F:Hsp70 protein binding"/>
    <property type="evidence" value="ECO:0007669"/>
    <property type="project" value="InterPro"/>
</dbReference>
<reference evidence="3 4" key="1">
    <citation type="submission" date="2011-10" db="EMBL/GenBank/DDBJ databases">
        <authorList>
            <person name="Genoscope - CEA"/>
        </authorList>
    </citation>
    <scope>NUCLEOTIDE SEQUENCE [LARGE SCALE GENOMIC DNA]</scope>
    <source>
        <strain evidence="3 4">RCC 1105</strain>
    </source>
</reference>
<dbReference type="PANTHER" id="PTHR43999">
    <property type="entry name" value="DNAJ HOMOLOG SUBFAMILY C MEMBER 2"/>
    <property type="match status" value="1"/>
</dbReference>
<dbReference type="RefSeq" id="XP_007513080.1">
    <property type="nucleotide sequence ID" value="XM_007513018.1"/>
</dbReference>
<dbReference type="Proteomes" id="UP000198341">
    <property type="component" value="Chromosome 5"/>
</dbReference>
<feature type="compositionally biased region" description="Basic and acidic residues" evidence="1">
    <location>
        <begin position="346"/>
        <end position="363"/>
    </location>
</feature>
<evidence type="ECO:0000313" key="3">
    <source>
        <dbReference type="EMBL" id="CCO16638.1"/>
    </source>
</evidence>
<feature type="compositionally biased region" description="Acidic residues" evidence="1">
    <location>
        <begin position="112"/>
        <end position="125"/>
    </location>
</feature>
<dbReference type="EMBL" id="FO082274">
    <property type="protein sequence ID" value="CCO16638.1"/>
    <property type="molecule type" value="Genomic_DNA"/>
</dbReference>
<name>K8F509_9CHLO</name>
<gene>
    <name evidence="3" type="ORF">Bathy05g02070</name>
</gene>
<dbReference type="SMART" id="SM00271">
    <property type="entry name" value="DnaJ"/>
    <property type="match status" value="1"/>
</dbReference>
<protein>
    <recommendedName>
        <fullName evidence="2">J domain-containing protein</fullName>
    </recommendedName>
</protein>
<dbReference type="KEGG" id="bpg:Bathy05g02070"/>
<evidence type="ECO:0000313" key="4">
    <source>
        <dbReference type="Proteomes" id="UP000198341"/>
    </source>
</evidence>
<dbReference type="GO" id="GO:0051083">
    <property type="term" value="P:'de novo' cotranslational protein folding"/>
    <property type="evidence" value="ECO:0007669"/>
    <property type="project" value="InterPro"/>
</dbReference>
<dbReference type="InterPro" id="IPR001623">
    <property type="entry name" value="DnaJ_domain"/>
</dbReference>
<dbReference type="InterPro" id="IPR054076">
    <property type="entry name" value="ZUO1-like_ZHD"/>
</dbReference>
<dbReference type="InterPro" id="IPR018253">
    <property type="entry name" value="DnaJ_domain_CS"/>
</dbReference>
<dbReference type="InterPro" id="IPR044634">
    <property type="entry name" value="Zuotin/DnaJC2"/>
</dbReference>